<keyword evidence="4" id="KW-1185">Reference proteome</keyword>
<sequence length="177" mass="20187">MYQVLTAIFAGSALLTTAQTPLIFHKSHAGTAINYVVNPMSNFGAIKTDFDRPAPELKSYPAKHFRSMNDSAIILEVTDFNQKIIETDTLSNKQRYSETVFRARYLDSIQKEEQMQHYQEELKQAEESQMQLELKQKQLDTPKKKKEKKSYLLFLFGITGGGMLILKVFGQSKPSIS</sequence>
<dbReference type="Proteomes" id="UP000316008">
    <property type="component" value="Unassembled WGS sequence"/>
</dbReference>
<name>A0A556N7H4_9FLAO</name>
<evidence type="ECO:0000313" key="3">
    <source>
        <dbReference type="EMBL" id="TSJ48080.1"/>
    </source>
</evidence>
<keyword evidence="2" id="KW-0472">Membrane</keyword>
<reference evidence="3 4" key="1">
    <citation type="submission" date="2019-07" db="EMBL/GenBank/DDBJ databases">
        <authorList>
            <person name="Huq M.A."/>
        </authorList>
    </citation>
    <scope>NUCLEOTIDE SEQUENCE [LARGE SCALE GENOMIC DNA]</scope>
    <source>
        <strain evidence="3 4">MAH-3</strain>
    </source>
</reference>
<evidence type="ECO:0000256" key="2">
    <source>
        <dbReference type="SAM" id="Phobius"/>
    </source>
</evidence>
<dbReference type="RefSeq" id="WP_144331615.1">
    <property type="nucleotide sequence ID" value="NZ_VLPL01000001.1"/>
</dbReference>
<keyword evidence="1" id="KW-0175">Coiled coil</keyword>
<proteinExistence type="predicted"/>
<feature type="coiled-coil region" evidence="1">
    <location>
        <begin position="108"/>
        <end position="138"/>
    </location>
</feature>
<keyword evidence="2" id="KW-0812">Transmembrane</keyword>
<protein>
    <submittedName>
        <fullName evidence="3">Uncharacterized protein</fullName>
    </submittedName>
</protein>
<dbReference type="AlphaFoldDB" id="A0A556N7H4"/>
<accession>A0A556N7H4</accession>
<comment type="caution">
    <text evidence="3">The sequence shown here is derived from an EMBL/GenBank/DDBJ whole genome shotgun (WGS) entry which is preliminary data.</text>
</comment>
<dbReference type="OrthoDB" id="1264796at2"/>
<gene>
    <name evidence="3" type="ORF">FO442_02805</name>
</gene>
<evidence type="ECO:0000313" key="4">
    <source>
        <dbReference type="Proteomes" id="UP000316008"/>
    </source>
</evidence>
<evidence type="ECO:0000256" key="1">
    <source>
        <dbReference type="SAM" id="Coils"/>
    </source>
</evidence>
<organism evidence="3 4">
    <name type="scientific">Fluviicola chungangensis</name>
    <dbReference type="NCBI Taxonomy" id="2597671"/>
    <lineage>
        <taxon>Bacteria</taxon>
        <taxon>Pseudomonadati</taxon>
        <taxon>Bacteroidota</taxon>
        <taxon>Flavobacteriia</taxon>
        <taxon>Flavobacteriales</taxon>
        <taxon>Crocinitomicaceae</taxon>
        <taxon>Fluviicola</taxon>
    </lineage>
</organism>
<keyword evidence="2" id="KW-1133">Transmembrane helix</keyword>
<dbReference type="EMBL" id="VLPL01000001">
    <property type="protein sequence ID" value="TSJ48080.1"/>
    <property type="molecule type" value="Genomic_DNA"/>
</dbReference>
<feature type="transmembrane region" description="Helical" evidence="2">
    <location>
        <begin position="151"/>
        <end position="169"/>
    </location>
</feature>